<reference evidence="6 7" key="1">
    <citation type="journal article" date="2017" name="Nat. Commun.">
        <title>Genome assembly with in vitro proximity ligation data and whole-genome triplication in lettuce.</title>
        <authorList>
            <person name="Reyes-Chin-Wo S."/>
            <person name="Wang Z."/>
            <person name="Yang X."/>
            <person name="Kozik A."/>
            <person name="Arikit S."/>
            <person name="Song C."/>
            <person name="Xia L."/>
            <person name="Froenicke L."/>
            <person name="Lavelle D.O."/>
            <person name="Truco M.J."/>
            <person name="Xia R."/>
            <person name="Zhu S."/>
            <person name="Xu C."/>
            <person name="Xu H."/>
            <person name="Xu X."/>
            <person name="Cox K."/>
            <person name="Korf I."/>
            <person name="Meyers B.C."/>
            <person name="Michelmore R.W."/>
        </authorList>
    </citation>
    <scope>NUCLEOTIDE SEQUENCE [LARGE SCALE GENOMIC DNA]</scope>
    <source>
        <strain evidence="7">cv. Salinas</strain>
        <tissue evidence="6">Seedlings</tissue>
    </source>
</reference>
<feature type="domain" description="Cystatin" evidence="5">
    <location>
        <begin position="39"/>
        <end position="127"/>
    </location>
</feature>
<dbReference type="SMART" id="SM00043">
    <property type="entry name" value="CY"/>
    <property type="match status" value="1"/>
</dbReference>
<gene>
    <name evidence="6" type="ORF">LSAT_V11C100022230</name>
</gene>
<keyword evidence="4" id="KW-0472">Membrane</keyword>
<evidence type="ECO:0000259" key="5">
    <source>
        <dbReference type="SMART" id="SM00043"/>
    </source>
</evidence>
<sequence length="129" mass="14903">MKPKSVESFLMIVILLILTYLYLGIERGECDCDDVINVQKAGRIRDITGKCLNATVIENLARFAVKEHSEHVNCIIKFDRLVKARKQVMTSKMYYLTLEAQDGRVYEAKVLVKPWMNFKELQDFKAIDA</sequence>
<dbReference type="PANTHER" id="PTHR11413">
    <property type="entry name" value="CYSTATIN FAMILY MEMBER"/>
    <property type="match status" value="1"/>
</dbReference>
<dbReference type="GO" id="GO:0004869">
    <property type="term" value="F:cysteine-type endopeptidase inhibitor activity"/>
    <property type="evidence" value="ECO:0000318"/>
    <property type="project" value="GO_Central"/>
</dbReference>
<comment type="caution">
    <text evidence="6">The sequence shown here is derived from an EMBL/GenBank/DDBJ whole genome shotgun (WGS) entry which is preliminary data.</text>
</comment>
<evidence type="ECO:0000256" key="1">
    <source>
        <dbReference type="ARBA" id="ARBA00022690"/>
    </source>
</evidence>
<dbReference type="PANTHER" id="PTHR11413:SF110">
    <property type="entry name" value="CYSTEINE PROTEINASE INHIBITOR 6"/>
    <property type="match status" value="1"/>
</dbReference>
<proteinExistence type="inferred from homology"/>
<keyword evidence="4" id="KW-1133">Transmembrane helix</keyword>
<dbReference type="Gene3D" id="3.10.450.10">
    <property type="match status" value="1"/>
</dbReference>
<feature type="transmembrane region" description="Helical" evidence="4">
    <location>
        <begin position="7"/>
        <end position="25"/>
    </location>
</feature>
<protein>
    <recommendedName>
        <fullName evidence="3">Cysteine proteinase inhibitor</fullName>
    </recommendedName>
</protein>
<evidence type="ECO:0000256" key="4">
    <source>
        <dbReference type="SAM" id="Phobius"/>
    </source>
</evidence>
<dbReference type="AlphaFoldDB" id="A0A9R1WM80"/>
<dbReference type="SUPFAM" id="SSF54403">
    <property type="entry name" value="Cystatin/monellin"/>
    <property type="match status" value="1"/>
</dbReference>
<evidence type="ECO:0000313" key="6">
    <source>
        <dbReference type="EMBL" id="KAJ0225056.1"/>
    </source>
</evidence>
<dbReference type="InterPro" id="IPR046350">
    <property type="entry name" value="Cystatin_sf"/>
</dbReference>
<dbReference type="InterPro" id="IPR000010">
    <property type="entry name" value="Cystatin_dom"/>
</dbReference>
<dbReference type="Pfam" id="PF16845">
    <property type="entry name" value="SQAPI"/>
    <property type="match status" value="1"/>
</dbReference>
<evidence type="ECO:0000313" key="7">
    <source>
        <dbReference type="Proteomes" id="UP000235145"/>
    </source>
</evidence>
<keyword evidence="2 3" id="KW-0789">Thiol protease inhibitor</keyword>
<organism evidence="6 7">
    <name type="scientific">Lactuca sativa</name>
    <name type="common">Garden lettuce</name>
    <dbReference type="NCBI Taxonomy" id="4236"/>
    <lineage>
        <taxon>Eukaryota</taxon>
        <taxon>Viridiplantae</taxon>
        <taxon>Streptophyta</taxon>
        <taxon>Embryophyta</taxon>
        <taxon>Tracheophyta</taxon>
        <taxon>Spermatophyta</taxon>
        <taxon>Magnoliopsida</taxon>
        <taxon>eudicotyledons</taxon>
        <taxon>Gunneridae</taxon>
        <taxon>Pentapetalae</taxon>
        <taxon>asterids</taxon>
        <taxon>campanulids</taxon>
        <taxon>Asterales</taxon>
        <taxon>Asteraceae</taxon>
        <taxon>Cichorioideae</taxon>
        <taxon>Cichorieae</taxon>
        <taxon>Lactucinae</taxon>
        <taxon>Lactuca</taxon>
    </lineage>
</organism>
<comment type="similarity">
    <text evidence="3">Belongs to the cystatin family. Phytocystatin subfamily.</text>
</comment>
<dbReference type="CDD" id="cd00042">
    <property type="entry name" value="CY"/>
    <property type="match status" value="1"/>
</dbReference>
<keyword evidence="1 3" id="KW-0646">Protease inhibitor</keyword>
<accession>A0A9R1WM80</accession>
<evidence type="ECO:0000256" key="2">
    <source>
        <dbReference type="ARBA" id="ARBA00022704"/>
    </source>
</evidence>
<dbReference type="EMBL" id="NBSK02000001">
    <property type="protein sequence ID" value="KAJ0225056.1"/>
    <property type="molecule type" value="Genomic_DNA"/>
</dbReference>
<dbReference type="InterPro" id="IPR027214">
    <property type="entry name" value="Cystatin"/>
</dbReference>
<dbReference type="OrthoDB" id="10299009at2759"/>
<keyword evidence="4" id="KW-0812">Transmembrane</keyword>
<evidence type="ECO:0000256" key="3">
    <source>
        <dbReference type="RuleBase" id="RU362130"/>
    </source>
</evidence>
<name>A0A9R1WM80_LACSA</name>
<dbReference type="Proteomes" id="UP000235145">
    <property type="component" value="Unassembled WGS sequence"/>
</dbReference>
<keyword evidence="7" id="KW-1185">Reference proteome</keyword>